<accession>A0A645BQU6</accession>
<dbReference type="AlphaFoldDB" id="A0A645BQU6"/>
<dbReference type="EMBL" id="VSSQ01021404">
    <property type="protein sequence ID" value="MPM66971.1"/>
    <property type="molecule type" value="Genomic_DNA"/>
</dbReference>
<protein>
    <submittedName>
        <fullName evidence="1">Uncharacterized protein</fullName>
    </submittedName>
</protein>
<reference evidence="1" key="1">
    <citation type="submission" date="2019-08" db="EMBL/GenBank/DDBJ databases">
        <authorList>
            <person name="Kucharzyk K."/>
            <person name="Murdoch R.W."/>
            <person name="Higgins S."/>
            <person name="Loffler F."/>
        </authorList>
    </citation>
    <scope>NUCLEOTIDE SEQUENCE</scope>
</reference>
<evidence type="ECO:0000313" key="1">
    <source>
        <dbReference type="EMBL" id="MPM66971.1"/>
    </source>
</evidence>
<gene>
    <name evidence="1" type="ORF">SDC9_113885</name>
</gene>
<sequence length="36" mass="4032">MAAFSMSDLAYKEFKLFLQENNVNSDTIRIHLAGVG</sequence>
<name>A0A645BQU6_9ZZZZ</name>
<proteinExistence type="predicted"/>
<comment type="caution">
    <text evidence="1">The sequence shown here is derived from an EMBL/GenBank/DDBJ whole genome shotgun (WGS) entry which is preliminary data.</text>
</comment>
<organism evidence="1">
    <name type="scientific">bioreactor metagenome</name>
    <dbReference type="NCBI Taxonomy" id="1076179"/>
    <lineage>
        <taxon>unclassified sequences</taxon>
        <taxon>metagenomes</taxon>
        <taxon>ecological metagenomes</taxon>
    </lineage>
</organism>